<reference evidence="2 3" key="1">
    <citation type="submission" date="2021-06" db="EMBL/GenBank/DDBJ databases">
        <title>Caerostris darwini draft genome.</title>
        <authorList>
            <person name="Kono N."/>
            <person name="Arakawa K."/>
        </authorList>
    </citation>
    <scope>NUCLEOTIDE SEQUENCE [LARGE SCALE GENOMIC DNA]</scope>
</reference>
<dbReference type="AlphaFoldDB" id="A0AAV4Q3K6"/>
<dbReference type="Proteomes" id="UP001054837">
    <property type="component" value="Unassembled WGS sequence"/>
</dbReference>
<sequence>MKERSSVGCSAVKSDLQKESVDETEPQLHSSAARWTHFLAYFLKPQIRFHSALVHRSSQKSAGFSHHYFALWKSLKCGQHSVSRDRCEKSTAGELYYIAQFG</sequence>
<protein>
    <submittedName>
        <fullName evidence="2">Uncharacterized protein</fullName>
    </submittedName>
</protein>
<organism evidence="2 3">
    <name type="scientific">Caerostris darwini</name>
    <dbReference type="NCBI Taxonomy" id="1538125"/>
    <lineage>
        <taxon>Eukaryota</taxon>
        <taxon>Metazoa</taxon>
        <taxon>Ecdysozoa</taxon>
        <taxon>Arthropoda</taxon>
        <taxon>Chelicerata</taxon>
        <taxon>Arachnida</taxon>
        <taxon>Araneae</taxon>
        <taxon>Araneomorphae</taxon>
        <taxon>Entelegynae</taxon>
        <taxon>Araneoidea</taxon>
        <taxon>Araneidae</taxon>
        <taxon>Caerostris</taxon>
    </lineage>
</organism>
<evidence type="ECO:0000313" key="3">
    <source>
        <dbReference type="Proteomes" id="UP001054837"/>
    </source>
</evidence>
<proteinExistence type="predicted"/>
<gene>
    <name evidence="2" type="ORF">CDAR_407511</name>
</gene>
<accession>A0AAV4Q3K6</accession>
<comment type="caution">
    <text evidence="2">The sequence shown here is derived from an EMBL/GenBank/DDBJ whole genome shotgun (WGS) entry which is preliminary data.</text>
</comment>
<feature type="region of interest" description="Disordered" evidence="1">
    <location>
        <begin position="1"/>
        <end position="24"/>
    </location>
</feature>
<name>A0AAV4Q3K6_9ARAC</name>
<dbReference type="EMBL" id="BPLQ01003766">
    <property type="protein sequence ID" value="GIY02967.1"/>
    <property type="molecule type" value="Genomic_DNA"/>
</dbReference>
<evidence type="ECO:0000256" key="1">
    <source>
        <dbReference type="SAM" id="MobiDB-lite"/>
    </source>
</evidence>
<evidence type="ECO:0000313" key="2">
    <source>
        <dbReference type="EMBL" id="GIY02967.1"/>
    </source>
</evidence>
<keyword evidence="3" id="KW-1185">Reference proteome</keyword>